<comment type="similarity">
    <text evidence="3">Belongs to the metallo-beta-lactamase superfamily. Glyoxalase II family.</text>
</comment>
<evidence type="ECO:0000256" key="14">
    <source>
        <dbReference type="ARBA" id="ARBA00067300"/>
    </source>
</evidence>
<gene>
    <name evidence="17" type="ORF">DBV15_00515</name>
</gene>
<dbReference type="SMART" id="SM00849">
    <property type="entry name" value="Lactamase_B"/>
    <property type="match status" value="1"/>
</dbReference>
<dbReference type="SUPFAM" id="SSF56281">
    <property type="entry name" value="Metallo-hydrolase/oxidoreductase"/>
    <property type="match status" value="1"/>
</dbReference>
<evidence type="ECO:0000256" key="4">
    <source>
        <dbReference type="ARBA" id="ARBA00022723"/>
    </source>
</evidence>
<dbReference type="GO" id="GO:0046872">
    <property type="term" value="F:metal ion binding"/>
    <property type="evidence" value="ECO:0007669"/>
    <property type="project" value="UniProtKB-KW"/>
</dbReference>
<evidence type="ECO:0000256" key="8">
    <source>
        <dbReference type="ARBA" id="ARBA00023002"/>
    </source>
</evidence>
<dbReference type="Pfam" id="PF00753">
    <property type="entry name" value="Lactamase_B"/>
    <property type="match status" value="2"/>
</dbReference>
<dbReference type="FunFam" id="3.60.15.10:FF:000013">
    <property type="entry name" value="Persulfide dioxygenase ETHE1, mitochondrial"/>
    <property type="match status" value="1"/>
</dbReference>
<name>A0A4S2KTS2_9HYME</name>
<proteinExistence type="inferred from homology"/>
<protein>
    <recommendedName>
        <fullName evidence="14">Persulfide dioxygenase ETHE1, mitochondrial</fullName>
        <ecNumber evidence="13">1.13.11.18</ecNumber>
    </recommendedName>
    <alternativeName>
        <fullName evidence="15">Sulfur dioxygenase ETHE1</fullName>
    </alternativeName>
</protein>
<dbReference type="InterPro" id="IPR044528">
    <property type="entry name" value="POD-like_MBL-fold"/>
</dbReference>
<evidence type="ECO:0000256" key="1">
    <source>
        <dbReference type="ARBA" id="ARBA00001954"/>
    </source>
</evidence>
<dbReference type="CDD" id="cd07724">
    <property type="entry name" value="POD-like_MBL-fold"/>
    <property type="match status" value="1"/>
</dbReference>
<evidence type="ECO:0000256" key="9">
    <source>
        <dbReference type="ARBA" id="ARBA00023004"/>
    </source>
</evidence>
<evidence type="ECO:0000313" key="17">
    <source>
        <dbReference type="EMBL" id="TGZ52956.1"/>
    </source>
</evidence>
<dbReference type="InterPro" id="IPR036866">
    <property type="entry name" value="RibonucZ/Hydroxyglut_hydro"/>
</dbReference>
<dbReference type="Gene3D" id="3.60.15.10">
    <property type="entry name" value="Ribonuclease Z/Hydroxyacylglutathione hydrolase-like"/>
    <property type="match status" value="1"/>
</dbReference>
<evidence type="ECO:0000256" key="3">
    <source>
        <dbReference type="ARBA" id="ARBA00006759"/>
    </source>
</evidence>
<comment type="cofactor">
    <cofactor evidence="1">
        <name>Fe(2+)</name>
        <dbReference type="ChEBI" id="CHEBI:29033"/>
    </cofactor>
</comment>
<keyword evidence="10" id="KW-0496">Mitochondrion</keyword>
<accession>A0A4S2KTS2</accession>
<evidence type="ECO:0000256" key="12">
    <source>
        <dbReference type="ARBA" id="ARBA00065219"/>
    </source>
</evidence>
<evidence type="ECO:0000256" key="2">
    <source>
        <dbReference type="ARBA" id="ARBA00004173"/>
    </source>
</evidence>
<comment type="subcellular location">
    <subcellularLocation>
        <location evidence="2">Mitochondrion</location>
    </subcellularLocation>
</comment>
<dbReference type="GO" id="GO:0070813">
    <property type="term" value="P:hydrogen sulfide metabolic process"/>
    <property type="evidence" value="ECO:0007669"/>
    <property type="project" value="TreeGrafter"/>
</dbReference>
<dbReference type="GO" id="GO:0005739">
    <property type="term" value="C:mitochondrion"/>
    <property type="evidence" value="ECO:0007669"/>
    <property type="project" value="UniProtKB-SubCell"/>
</dbReference>
<comment type="subunit">
    <text evidence="12">Homodimer. Monomer. Interacts with TST. May interact with RELA.</text>
</comment>
<keyword evidence="6" id="KW-0223">Dioxygenase</keyword>
<dbReference type="PANTHER" id="PTHR43084:SF1">
    <property type="entry name" value="PERSULFIDE DIOXYGENASE ETHE1, MITOCHONDRIAL"/>
    <property type="match status" value="1"/>
</dbReference>
<sequence>MIACGRNICRVASPTVLRGNGTRAMADVLTERVPFSRDFLFRQFFDPISSTYTYLLADVNDKEAILIDPVIEWADRDKTIVEELGLKLKYARELPTGRIDHYLALNTHMHADHITGTGRLKGLLPGCKSVISRSSGAKADVLLEPNDQVQFGRHQLRVLPTPGHTEGCITYVCDEQAIAFTGDALLIRGCGRTDFQLYDIIAVRSNYYATCAQGGSATILYKSVHEKIFTLPRNYRLYPAHDYNGRTVTTVAEEEALNPRLSKSLEEFVRIMNNLNLPYPKMIDKAVPANKVCGLYEVEEEKGEQ</sequence>
<dbReference type="InterPro" id="IPR001279">
    <property type="entry name" value="Metallo-B-lactamas"/>
</dbReference>
<comment type="catalytic activity">
    <reaction evidence="11">
        <text>S-sulfanylglutathione + O2 + H2O = sulfite + glutathione + 2 H(+)</text>
        <dbReference type="Rhea" id="RHEA:12981"/>
        <dbReference type="ChEBI" id="CHEBI:15377"/>
        <dbReference type="ChEBI" id="CHEBI:15378"/>
        <dbReference type="ChEBI" id="CHEBI:15379"/>
        <dbReference type="ChEBI" id="CHEBI:17359"/>
        <dbReference type="ChEBI" id="CHEBI:57925"/>
        <dbReference type="ChEBI" id="CHEBI:58905"/>
        <dbReference type="EC" id="1.13.11.18"/>
    </reaction>
</comment>
<evidence type="ECO:0000256" key="10">
    <source>
        <dbReference type="ARBA" id="ARBA00023128"/>
    </source>
</evidence>
<dbReference type="GO" id="GO:0050313">
    <property type="term" value="F:sulfur dioxygenase activity"/>
    <property type="evidence" value="ECO:0007669"/>
    <property type="project" value="UniProtKB-EC"/>
</dbReference>
<evidence type="ECO:0000256" key="6">
    <source>
        <dbReference type="ARBA" id="ARBA00022964"/>
    </source>
</evidence>
<evidence type="ECO:0000256" key="15">
    <source>
        <dbReference type="ARBA" id="ARBA00077964"/>
    </source>
</evidence>
<dbReference type="GO" id="GO:0031123">
    <property type="term" value="P:RNA 3'-end processing"/>
    <property type="evidence" value="ECO:0007669"/>
    <property type="project" value="UniProtKB-ARBA"/>
</dbReference>
<keyword evidence="18" id="KW-1185">Reference proteome</keyword>
<organism evidence="17 18">
    <name type="scientific">Temnothorax longispinosus</name>
    <dbReference type="NCBI Taxonomy" id="300112"/>
    <lineage>
        <taxon>Eukaryota</taxon>
        <taxon>Metazoa</taxon>
        <taxon>Ecdysozoa</taxon>
        <taxon>Arthropoda</taxon>
        <taxon>Hexapoda</taxon>
        <taxon>Insecta</taxon>
        <taxon>Pterygota</taxon>
        <taxon>Neoptera</taxon>
        <taxon>Endopterygota</taxon>
        <taxon>Hymenoptera</taxon>
        <taxon>Apocrita</taxon>
        <taxon>Aculeata</taxon>
        <taxon>Formicoidea</taxon>
        <taxon>Formicidae</taxon>
        <taxon>Myrmicinae</taxon>
        <taxon>Temnothorax</taxon>
    </lineage>
</organism>
<dbReference type="PANTHER" id="PTHR43084">
    <property type="entry name" value="PERSULFIDE DIOXYGENASE ETHE1"/>
    <property type="match status" value="1"/>
</dbReference>
<keyword evidence="8" id="KW-0560">Oxidoreductase</keyword>
<keyword evidence="5" id="KW-0809">Transit peptide</keyword>
<evidence type="ECO:0000313" key="18">
    <source>
        <dbReference type="Proteomes" id="UP000310200"/>
    </source>
</evidence>
<evidence type="ECO:0000256" key="7">
    <source>
        <dbReference type="ARBA" id="ARBA00022990"/>
    </source>
</evidence>
<evidence type="ECO:0000256" key="5">
    <source>
        <dbReference type="ARBA" id="ARBA00022946"/>
    </source>
</evidence>
<dbReference type="EMBL" id="QBLH01001127">
    <property type="protein sequence ID" value="TGZ52956.1"/>
    <property type="molecule type" value="Genomic_DNA"/>
</dbReference>
<dbReference type="Proteomes" id="UP000310200">
    <property type="component" value="Unassembled WGS sequence"/>
</dbReference>
<keyword evidence="9" id="KW-0408">Iron</keyword>
<comment type="caution">
    <text evidence="17">The sequence shown here is derived from an EMBL/GenBank/DDBJ whole genome shotgun (WGS) entry which is preliminary data.</text>
</comment>
<keyword evidence="4" id="KW-0479">Metal-binding</keyword>
<evidence type="ECO:0000256" key="13">
    <source>
        <dbReference type="ARBA" id="ARBA00066686"/>
    </source>
</evidence>
<reference evidence="17 18" key="1">
    <citation type="journal article" date="2019" name="Philos. Trans. R. Soc. Lond., B, Biol. Sci.">
        <title>Ant behaviour and brain gene expression of defending hosts depend on the ecological success of the intruding social parasite.</title>
        <authorList>
            <person name="Kaur R."/>
            <person name="Stoldt M."/>
            <person name="Jongepier E."/>
            <person name="Feldmeyer B."/>
            <person name="Menzel F."/>
            <person name="Bornberg-Bauer E."/>
            <person name="Foitzik S."/>
        </authorList>
    </citation>
    <scope>NUCLEOTIDE SEQUENCE [LARGE SCALE GENOMIC DNA]</scope>
    <source>
        <tissue evidence="17">Whole body</tissue>
    </source>
</reference>
<evidence type="ECO:0000259" key="16">
    <source>
        <dbReference type="SMART" id="SM00849"/>
    </source>
</evidence>
<dbReference type="AlphaFoldDB" id="A0A4S2KTS2"/>
<feature type="domain" description="Metallo-beta-lactamase" evidence="16">
    <location>
        <begin position="50"/>
        <end position="241"/>
    </location>
</feature>
<dbReference type="EC" id="1.13.11.18" evidence="13"/>
<keyword evidence="7" id="KW-0007">Acetylation</keyword>
<evidence type="ECO:0000256" key="11">
    <source>
        <dbReference type="ARBA" id="ARBA00050990"/>
    </source>
</evidence>
<dbReference type="STRING" id="300112.A0A4S2KTS2"/>
<dbReference type="InterPro" id="IPR051682">
    <property type="entry name" value="Mito_Persulfide_Diox"/>
</dbReference>
<dbReference type="GO" id="GO:0006749">
    <property type="term" value="P:glutathione metabolic process"/>
    <property type="evidence" value="ECO:0007669"/>
    <property type="project" value="InterPro"/>
</dbReference>